<feature type="transmembrane region" description="Helical" evidence="15">
    <location>
        <begin position="1170"/>
        <end position="1193"/>
    </location>
</feature>
<keyword evidence="11" id="KW-0407">Ion channel</keyword>
<dbReference type="PROSITE" id="PS50297">
    <property type="entry name" value="ANK_REP_REGION"/>
    <property type="match status" value="12"/>
</dbReference>
<dbReference type="Gene3D" id="1.25.40.20">
    <property type="entry name" value="Ankyrin repeat-containing domain"/>
    <property type="match status" value="6"/>
</dbReference>
<keyword evidence="9 15" id="KW-0472">Membrane</keyword>
<evidence type="ECO:0000256" key="8">
    <source>
        <dbReference type="ARBA" id="ARBA00023065"/>
    </source>
</evidence>
<evidence type="ECO:0000256" key="9">
    <source>
        <dbReference type="ARBA" id="ARBA00023136"/>
    </source>
</evidence>
<dbReference type="PANTHER" id="PTHR47143">
    <property type="entry name" value="TRANSIENT RECEPTOR POTENTIAL CATION CHANNEL PROTEIN PAINLESS"/>
    <property type="match status" value="1"/>
</dbReference>
<comment type="subcellular location">
    <subcellularLocation>
        <location evidence="1">Membrane</location>
        <topology evidence="1">Multi-pass membrane protein</topology>
    </subcellularLocation>
</comment>
<protein>
    <submittedName>
        <fullName evidence="18">Transient receptor potential cation channel subfamily A member 1 homolog isoform X4</fullName>
    </submittedName>
</protein>
<evidence type="ECO:0000256" key="13">
    <source>
        <dbReference type="SAM" id="Coils"/>
    </source>
</evidence>
<dbReference type="InterPro" id="IPR036770">
    <property type="entry name" value="Ankyrin_rpt-contain_sf"/>
</dbReference>
<keyword evidence="4 15" id="KW-0812">Transmembrane</keyword>
<evidence type="ECO:0000256" key="7">
    <source>
        <dbReference type="ARBA" id="ARBA00023043"/>
    </source>
</evidence>
<keyword evidence="18" id="KW-0675">Receptor</keyword>
<feature type="repeat" description="ANK" evidence="12">
    <location>
        <begin position="67"/>
        <end position="99"/>
    </location>
</feature>
<keyword evidence="13" id="KW-0175">Coiled coil</keyword>
<evidence type="ECO:0000313" key="17">
    <source>
        <dbReference type="Proteomes" id="UP001652625"/>
    </source>
</evidence>
<evidence type="ECO:0000256" key="11">
    <source>
        <dbReference type="ARBA" id="ARBA00023303"/>
    </source>
</evidence>
<feature type="repeat" description="ANK" evidence="12">
    <location>
        <begin position="670"/>
        <end position="702"/>
    </location>
</feature>
<feature type="repeat" description="ANK" evidence="12">
    <location>
        <begin position="469"/>
        <end position="501"/>
    </location>
</feature>
<dbReference type="PRINTS" id="PR01415">
    <property type="entry name" value="ANKYRIN"/>
</dbReference>
<feature type="repeat" description="ANK" evidence="12">
    <location>
        <begin position="360"/>
        <end position="392"/>
    </location>
</feature>
<feature type="repeat" description="ANK" evidence="12">
    <location>
        <begin position="636"/>
        <end position="659"/>
    </location>
</feature>
<accession>A0ABM4BJL2</accession>
<dbReference type="GeneID" id="100206624"/>
<keyword evidence="7 12" id="KW-0040">ANK repeat</keyword>
<name>A0ABM4BJL2_HYDVU</name>
<feature type="transmembrane region" description="Helical" evidence="15">
    <location>
        <begin position="1028"/>
        <end position="1047"/>
    </location>
</feature>
<keyword evidence="17" id="KW-1185">Reference proteome</keyword>
<evidence type="ECO:0000256" key="3">
    <source>
        <dbReference type="ARBA" id="ARBA00022606"/>
    </source>
</evidence>
<keyword evidence="6 15" id="KW-1133">Transmembrane helix</keyword>
<feature type="domain" description="Ion transport" evidence="16">
    <location>
        <begin position="954"/>
        <end position="1202"/>
    </location>
</feature>
<feature type="region of interest" description="Disordered" evidence="14">
    <location>
        <begin position="165"/>
        <end position="199"/>
    </location>
</feature>
<feature type="repeat" description="ANK" evidence="12">
    <location>
        <begin position="502"/>
        <end position="534"/>
    </location>
</feature>
<dbReference type="InterPro" id="IPR005821">
    <property type="entry name" value="Ion_trans_dom"/>
</dbReference>
<reference evidence="18" key="1">
    <citation type="submission" date="2025-08" db="UniProtKB">
        <authorList>
            <consortium name="RefSeq"/>
        </authorList>
    </citation>
    <scope>IDENTIFICATION</scope>
</reference>
<dbReference type="SUPFAM" id="SSF48403">
    <property type="entry name" value="Ankyrin repeat"/>
    <property type="match status" value="2"/>
</dbReference>
<dbReference type="Pfam" id="PF12796">
    <property type="entry name" value="Ank_2"/>
    <property type="match status" value="6"/>
</dbReference>
<evidence type="ECO:0000256" key="15">
    <source>
        <dbReference type="SAM" id="Phobius"/>
    </source>
</evidence>
<evidence type="ECO:0000256" key="1">
    <source>
        <dbReference type="ARBA" id="ARBA00004141"/>
    </source>
</evidence>
<feature type="compositionally biased region" description="Polar residues" evidence="14">
    <location>
        <begin position="174"/>
        <end position="199"/>
    </location>
</feature>
<evidence type="ECO:0000256" key="4">
    <source>
        <dbReference type="ARBA" id="ARBA00022692"/>
    </source>
</evidence>
<evidence type="ECO:0000256" key="12">
    <source>
        <dbReference type="PROSITE-ProRule" id="PRU00023"/>
    </source>
</evidence>
<dbReference type="RefSeq" id="XP_065649240.1">
    <property type="nucleotide sequence ID" value="XM_065793168.1"/>
</dbReference>
<keyword evidence="2" id="KW-0813">Transport</keyword>
<evidence type="ECO:0000256" key="2">
    <source>
        <dbReference type="ARBA" id="ARBA00022448"/>
    </source>
</evidence>
<dbReference type="SMART" id="SM00248">
    <property type="entry name" value="ANK"/>
    <property type="match status" value="16"/>
</dbReference>
<proteinExistence type="predicted"/>
<organism evidence="17 18">
    <name type="scientific">Hydra vulgaris</name>
    <name type="common">Hydra</name>
    <name type="synonym">Hydra attenuata</name>
    <dbReference type="NCBI Taxonomy" id="6087"/>
    <lineage>
        <taxon>Eukaryota</taxon>
        <taxon>Metazoa</taxon>
        <taxon>Cnidaria</taxon>
        <taxon>Hydrozoa</taxon>
        <taxon>Hydroidolina</taxon>
        <taxon>Anthoathecata</taxon>
        <taxon>Aplanulata</taxon>
        <taxon>Hydridae</taxon>
        <taxon>Hydra</taxon>
    </lineage>
</organism>
<dbReference type="Proteomes" id="UP001652625">
    <property type="component" value="Chromosome 03"/>
</dbReference>
<feature type="repeat" description="ANK" evidence="12">
    <location>
        <begin position="603"/>
        <end position="635"/>
    </location>
</feature>
<feature type="transmembrane region" description="Helical" evidence="15">
    <location>
        <begin position="1107"/>
        <end position="1128"/>
    </location>
</feature>
<feature type="repeat" description="ANK" evidence="12">
    <location>
        <begin position="393"/>
        <end position="419"/>
    </location>
</feature>
<dbReference type="InterPro" id="IPR002110">
    <property type="entry name" value="Ankyrin_rpt"/>
</dbReference>
<evidence type="ECO:0000256" key="6">
    <source>
        <dbReference type="ARBA" id="ARBA00022989"/>
    </source>
</evidence>
<evidence type="ECO:0000259" key="16">
    <source>
        <dbReference type="Pfam" id="PF00520"/>
    </source>
</evidence>
<keyword evidence="10" id="KW-0325">Glycoprotein</keyword>
<dbReference type="Pfam" id="PF00520">
    <property type="entry name" value="Ion_trans"/>
    <property type="match status" value="1"/>
</dbReference>
<feature type="repeat" description="ANK" evidence="12">
    <location>
        <begin position="436"/>
        <end position="468"/>
    </location>
</feature>
<evidence type="ECO:0000256" key="5">
    <source>
        <dbReference type="ARBA" id="ARBA00022737"/>
    </source>
</evidence>
<feature type="transmembrane region" description="Helical" evidence="15">
    <location>
        <begin position="1068"/>
        <end position="1087"/>
    </location>
</feature>
<dbReference type="PANTHER" id="PTHR47143:SF1">
    <property type="entry name" value="ION_TRANS DOMAIN-CONTAINING PROTEIN"/>
    <property type="match status" value="1"/>
</dbReference>
<evidence type="ECO:0000256" key="10">
    <source>
        <dbReference type="ARBA" id="ARBA00023180"/>
    </source>
</evidence>
<feature type="repeat" description="ANK" evidence="12">
    <location>
        <begin position="535"/>
        <end position="567"/>
    </location>
</feature>
<evidence type="ECO:0000256" key="14">
    <source>
        <dbReference type="SAM" id="MobiDB-lite"/>
    </source>
</evidence>
<keyword evidence="8" id="KW-0406">Ion transport</keyword>
<dbReference type="InterPro" id="IPR052076">
    <property type="entry name" value="TRP_cation_channel"/>
</dbReference>
<dbReference type="Pfam" id="PF00023">
    <property type="entry name" value="Ank"/>
    <property type="match status" value="2"/>
</dbReference>
<dbReference type="PROSITE" id="PS50088">
    <property type="entry name" value="ANK_REPEAT"/>
    <property type="match status" value="12"/>
</dbReference>
<sequence length="1314" mass="150000">MYIGTVCLSREIFHQFDQNLKKKDELFSQKSLLTLHQAAREGQVKLVEQYLKLYWKDKKKLNEKDEEETTALHYAVRYGHFDIVKTLVAYGANVNIPGENGATPLHYASRYTERKNEEVNIEIKQQMTTYQKFSLHKGLKHFDIFFGDKTKNLAKKQSKEIVRKKKVSLDSSHKGSSTMYTNQVTDNTNSIKSKSPYNKRNNIFSKPKTSFLYHYEHNQNEDKKKSAVVIVGTLNQEEIAEMKTIDALILPTVKNVTSLSKINLSKNNSAGSISATTNLSDHFKEKFNKKNKKLFKWKKSNDSKQKDSILMFLLEQKVNVNAKDINGSTPLHYAATRGNLFATDLLLKQKNIHIEAVDQSKMTPLHCASVAGSFEVCEMLLKHEASILCQDKENMTPLHWAAMEGHLDIVQLFFNHAENQGGYCLVAKLFLASNRNEQTALHLAVENNHIDIVKLCIDKGSNVNLVQATMNSPLHLACTSGLLEIAKLLVESGANIESKNSLQETPLHKATLFNHIEIIEFLLVRGVHVDCRDKDNETPLLIAVRKNYFESVKLLLEYTANIYAKDSNDKTCLFLAAEENSKEALEILCKYDIKNLLEEINKYGMTPLHIAAKEGHDNIVQTLLSLGACIDAKCHESLTPLHLAAKNGHFRIVQLLLSNVLSIANDVDDSSNTPLHLAAMEGHVKIVEMLIEVGSAVHTRNANQMTPLDCASYRGWNQCAQFLLDADSIINPSDKVKITSLHLASKEGHVDIVKLLLSKNADVTRKDHLGKNCLDYAIENNHREVAMAIIGCNNWKNALRNSTVEGNKLTTPMRKLIKKFPDVAEQVFNQCISDNGLPPKDPQFKITCSYEFLEDTFAPWCTISSDSNKQQYPSKLLENSYRTPFFSTFSSIRTRFSVNWMRKNDFKQNHPLKFMVQNEHTDLLCHPLVTYLLRCKWSCCGRYAYYSRLFLYMIFLLFINGYALTLRSNLYQLNANETVLYCQPIHAVSVSSSVKFFVNPARYLVIILCSLSLGIEFVKLLTDPYHYIHIHRVVELAAYICSLIYATQFKPFDSDVSSFRCSYLQRQLGGAIVTLSWLGFVLLMRRFPKLGIYVVMFLHILKTFTQIFPIWVLFIIAFGLGFHLIMFVELSSFSTPARSFVMLLTAMGGEFDFDTIFNPDPPFYTLAIAWPMYAIFLVIDCLVLMSLLIALAAADIKSLRKQAVLKRLTMLVDLTLDVEKALPISLQKKLVKMEESVYPNVHKSWNLWSFWSFESPSTNIRKKNKIKNIQKEQCDLRENIRKLRRRMKAIEAQNNRVEDLLNGVINRLNYNKLY</sequence>
<feature type="repeat" description="ANK" evidence="12">
    <location>
        <begin position="736"/>
        <end position="768"/>
    </location>
</feature>
<feature type="transmembrane region" description="Helical" evidence="15">
    <location>
        <begin position="943"/>
        <end position="964"/>
    </location>
</feature>
<keyword evidence="5" id="KW-0677">Repeat</keyword>
<feature type="coiled-coil region" evidence="13">
    <location>
        <begin position="1280"/>
        <end position="1307"/>
    </location>
</feature>
<feature type="repeat" description="ANK" evidence="12">
    <location>
        <begin position="326"/>
        <end position="348"/>
    </location>
</feature>
<keyword evidence="3" id="KW-0716">Sensory transduction</keyword>
<evidence type="ECO:0000313" key="18">
    <source>
        <dbReference type="RefSeq" id="XP_065649240.1"/>
    </source>
</evidence>
<gene>
    <name evidence="18" type="primary">LOC100206624</name>
</gene>